<reference evidence="20" key="1">
    <citation type="submission" date="2016-10" db="EMBL/GenBank/DDBJ databases">
        <authorList>
            <person name="Varghese N."/>
        </authorList>
    </citation>
    <scope>NUCLEOTIDE SEQUENCE [LARGE SCALE GENOMIC DNA]</scope>
    <source>
        <strain evidence="20">DSM 17980</strain>
    </source>
</reference>
<evidence type="ECO:0000256" key="12">
    <source>
        <dbReference type="ARBA" id="ARBA00022989"/>
    </source>
</evidence>
<feature type="domain" description="HMA" evidence="18">
    <location>
        <begin position="145"/>
        <end position="210"/>
    </location>
</feature>
<keyword evidence="9 17" id="KW-0547">Nucleotide-binding</keyword>
<evidence type="ECO:0000256" key="9">
    <source>
        <dbReference type="ARBA" id="ARBA00022741"/>
    </source>
</evidence>
<evidence type="ECO:0000313" key="19">
    <source>
        <dbReference type="EMBL" id="SFV08349.1"/>
    </source>
</evidence>
<dbReference type="NCBIfam" id="TIGR01512">
    <property type="entry name" value="ATPase-IB2_Cd"/>
    <property type="match status" value="1"/>
</dbReference>
<dbReference type="InterPro" id="IPR023298">
    <property type="entry name" value="ATPase_P-typ_TM_dom_sf"/>
</dbReference>
<dbReference type="Pfam" id="PF00702">
    <property type="entry name" value="Hydrolase"/>
    <property type="match status" value="1"/>
</dbReference>
<accession>A0A1I7LF72</accession>
<evidence type="ECO:0000256" key="11">
    <source>
        <dbReference type="ARBA" id="ARBA00022967"/>
    </source>
</evidence>
<dbReference type="InterPro" id="IPR027256">
    <property type="entry name" value="P-typ_ATPase_IB"/>
</dbReference>
<dbReference type="InterPro" id="IPR006121">
    <property type="entry name" value="HMA_dom"/>
</dbReference>
<keyword evidence="4 17" id="KW-1003">Cell membrane</keyword>
<keyword evidence="13" id="KW-0406">Ion transport</keyword>
<comment type="similarity">
    <text evidence="2 17">Belongs to the cation transport ATPase (P-type) (TC 3.A.3) family. Type IB subfamily.</text>
</comment>
<keyword evidence="8 17" id="KW-0479">Metal-binding</keyword>
<evidence type="ECO:0000256" key="3">
    <source>
        <dbReference type="ARBA" id="ARBA00022448"/>
    </source>
</evidence>
<evidence type="ECO:0000313" key="20">
    <source>
        <dbReference type="Proteomes" id="UP000183508"/>
    </source>
</evidence>
<feature type="transmembrane region" description="Helical" evidence="17">
    <location>
        <begin position="528"/>
        <end position="553"/>
    </location>
</feature>
<evidence type="ECO:0000256" key="15">
    <source>
        <dbReference type="ARBA" id="ARBA00039103"/>
    </source>
</evidence>
<dbReference type="Gene3D" id="2.70.150.10">
    <property type="entry name" value="Calcium-transporting ATPase, cytoplasmic transduction domain A"/>
    <property type="match status" value="1"/>
</dbReference>
<dbReference type="InterPro" id="IPR017969">
    <property type="entry name" value="Heavy-metal-associated_CS"/>
</dbReference>
<dbReference type="NCBIfam" id="TIGR01525">
    <property type="entry name" value="ATPase-IB_hvy"/>
    <property type="match status" value="1"/>
</dbReference>
<evidence type="ECO:0000256" key="1">
    <source>
        <dbReference type="ARBA" id="ARBA00004651"/>
    </source>
</evidence>
<dbReference type="SUPFAM" id="SSF81653">
    <property type="entry name" value="Calcium ATPase, transduction domain A"/>
    <property type="match status" value="1"/>
</dbReference>
<dbReference type="SFLD" id="SFLDF00027">
    <property type="entry name" value="p-type_atpase"/>
    <property type="match status" value="1"/>
</dbReference>
<dbReference type="Gene3D" id="3.40.50.1000">
    <property type="entry name" value="HAD superfamily/HAD-like"/>
    <property type="match status" value="1"/>
</dbReference>
<dbReference type="InterPro" id="IPR023214">
    <property type="entry name" value="HAD_sf"/>
</dbReference>
<feature type="transmembrane region" description="Helical" evidence="17">
    <location>
        <begin position="299"/>
        <end position="316"/>
    </location>
</feature>
<dbReference type="AlphaFoldDB" id="A0A1I7LF72"/>
<dbReference type="InterPro" id="IPR051014">
    <property type="entry name" value="Cation_Transport_ATPase_IB"/>
</dbReference>
<evidence type="ECO:0000256" key="8">
    <source>
        <dbReference type="ARBA" id="ARBA00022723"/>
    </source>
</evidence>
<keyword evidence="10 17" id="KW-0067">ATP-binding</keyword>
<dbReference type="PROSITE" id="PS01047">
    <property type="entry name" value="HMA_1"/>
    <property type="match status" value="2"/>
</dbReference>
<feature type="transmembrane region" description="Helical" evidence="17">
    <location>
        <begin position="559"/>
        <end position="580"/>
    </location>
</feature>
<evidence type="ECO:0000256" key="5">
    <source>
        <dbReference type="ARBA" id="ARBA00022539"/>
    </source>
</evidence>
<dbReference type="FunFam" id="2.70.150.10:FF:000002">
    <property type="entry name" value="Copper-transporting ATPase 1, putative"/>
    <property type="match status" value="1"/>
</dbReference>
<dbReference type="InterPro" id="IPR018303">
    <property type="entry name" value="ATPase_P-typ_P_site"/>
</dbReference>
<evidence type="ECO:0000256" key="4">
    <source>
        <dbReference type="ARBA" id="ARBA00022475"/>
    </source>
</evidence>
<keyword evidence="7 17" id="KW-0812">Transmembrane</keyword>
<evidence type="ECO:0000256" key="17">
    <source>
        <dbReference type="RuleBase" id="RU362081"/>
    </source>
</evidence>
<keyword evidence="5" id="KW-0104">Cadmium</keyword>
<dbReference type="Gene3D" id="3.30.70.100">
    <property type="match status" value="2"/>
</dbReference>
<proteinExistence type="inferred from homology"/>
<evidence type="ECO:0000259" key="18">
    <source>
        <dbReference type="PROSITE" id="PS50846"/>
    </source>
</evidence>
<comment type="subcellular location">
    <subcellularLocation>
        <location evidence="1">Cell membrane</location>
        <topology evidence="1">Multi-pass membrane protein</topology>
    </subcellularLocation>
</comment>
<dbReference type="PROSITE" id="PS00154">
    <property type="entry name" value="ATPASE_E1_E2"/>
    <property type="match status" value="1"/>
</dbReference>
<dbReference type="GO" id="GO:0005524">
    <property type="term" value="F:ATP binding"/>
    <property type="evidence" value="ECO:0007669"/>
    <property type="project" value="UniProtKB-UniRule"/>
</dbReference>
<dbReference type="FunFam" id="3.30.70.100:FF:000001">
    <property type="entry name" value="ATPase copper transporting beta"/>
    <property type="match status" value="1"/>
</dbReference>
<dbReference type="PROSITE" id="PS50846">
    <property type="entry name" value="HMA_2"/>
    <property type="match status" value="2"/>
</dbReference>
<dbReference type="EC" id="7.2.2.21" evidence="15"/>
<dbReference type="STRING" id="392015.SAMN05421543_1441"/>
<dbReference type="SFLD" id="SFLDG00002">
    <property type="entry name" value="C1.7:_P-type_atpase_like"/>
    <property type="match status" value="1"/>
</dbReference>
<gene>
    <name evidence="19" type="ORF">SAMN05421543_1441</name>
</gene>
<dbReference type="GO" id="GO:0008551">
    <property type="term" value="F:P-type cadmium transporter activity"/>
    <property type="evidence" value="ECO:0007669"/>
    <property type="project" value="UniProtKB-EC"/>
</dbReference>
<dbReference type="PRINTS" id="PR00941">
    <property type="entry name" value="CDATPASE"/>
</dbReference>
<evidence type="ECO:0000256" key="10">
    <source>
        <dbReference type="ARBA" id="ARBA00022840"/>
    </source>
</evidence>
<sequence>MSDQQQKAMVGTPHTCCAPENCKSVSTNTLSTTCSRNDECCKDETQVARAQRDNSVATRCCADSKDTADNCCGCEEHSEPNVDVSSPATTSESECCSGGCCAEQQSHGVSCCQPTQQRGEPCCGDTHEHGNRSNGGYGISHRDGEHHEYRVYGMDCPACAKTIEKSLTQLQGIQSVVVNYSTGKMRVVGNDKAVFEQIPAQVKKLGYAVEPIVQGRTRTYLIEGMDCGACARTIENHLRKVPGVKTVAVNFSNGKMIIEHDNSVQDIVSEVAKVGYRASLMNENRPVAAESGRSRSGDALIVLSGVLLALGLISTYLPLPPIVPIGLFAACMVIGGYKPARNAYYAVRSRSLDMNVLMTMAALGAAIIGQWAEGASVVWLFALGNVLQNKSIEKTRNSIRSLMSLTPPEAWVKVGSELVRQPVENVGVGDVIVVKPGERIPLDGEVVKGTSSVNQAPITGESIPVDKQVGDPVYAGTINENGSLEIAVTKLSGDSAISHIIHMVEEAQEKKAPTQAFVDKFARVYTPVVFILALLVMAIPPLMGFGTWIGWVYKGLELLVVACPCALVISTPVAIVSAIGNAAKNGVLIKGGTALETAGKITAIAFDKTGTLTEGKPKVSQVFSLETTKEHLLAIARMLEAHSTHSIASAIVQHVQALKIDALQGESFRNIVGKGVTAIVDGVEYFAGNLSLFQEVGAPIQQIEEQIQSLQDEGNTIVIVGTRQQIHGFITVADTVRKTTAWTVQSLKDMGIRQVVMLTGDNEGTAKRIANQTGVDRYYAELLPEDKVNALKHIQDEGHIIAMVGDGINDAPALATANVGIAMGGAGTDTAMETADIVLMSDNLEKLPYTIEVSKRALRIIKENVSFSLVIKFLALLLIFPGWLTLWGAVVSDTGAAIIVILNSMRLLKSMRQS</sequence>
<keyword evidence="6" id="KW-0597">Phosphoprotein</keyword>
<dbReference type="EMBL" id="FPBV01000044">
    <property type="protein sequence ID" value="SFV08349.1"/>
    <property type="molecule type" value="Genomic_DNA"/>
</dbReference>
<evidence type="ECO:0000256" key="16">
    <source>
        <dbReference type="ARBA" id="ARBA00049338"/>
    </source>
</evidence>
<dbReference type="NCBIfam" id="TIGR01511">
    <property type="entry name" value="ATPase-IB1_Cu"/>
    <property type="match status" value="1"/>
</dbReference>
<feature type="domain" description="HMA" evidence="18">
    <location>
        <begin position="216"/>
        <end position="279"/>
    </location>
</feature>
<dbReference type="Pfam" id="PF00122">
    <property type="entry name" value="E1-E2_ATPase"/>
    <property type="match status" value="1"/>
</dbReference>
<dbReference type="Gene3D" id="3.40.1110.10">
    <property type="entry name" value="Calcium-transporting ATPase, cytoplasmic domain N"/>
    <property type="match status" value="1"/>
</dbReference>
<keyword evidence="20" id="KW-1185">Reference proteome</keyword>
<dbReference type="InterPro" id="IPR036412">
    <property type="entry name" value="HAD-like_sf"/>
</dbReference>
<protein>
    <recommendedName>
        <fullName evidence="15">Cd(2+)-exporting ATPase</fullName>
        <ecNumber evidence="15">7.2.2.21</ecNumber>
    </recommendedName>
</protein>
<dbReference type="SUPFAM" id="SSF55008">
    <property type="entry name" value="HMA, heavy metal-associated domain"/>
    <property type="match status" value="2"/>
</dbReference>
<name>A0A1I7LF72_9BACL</name>
<dbReference type="PANTHER" id="PTHR48085:SF5">
    <property type="entry name" value="CADMIUM_ZINC-TRANSPORTING ATPASE HMA4-RELATED"/>
    <property type="match status" value="1"/>
</dbReference>
<dbReference type="InterPro" id="IPR036163">
    <property type="entry name" value="HMA_dom_sf"/>
</dbReference>
<feature type="transmembrane region" description="Helical" evidence="17">
    <location>
        <begin position="865"/>
        <end position="884"/>
    </location>
</feature>
<dbReference type="InterPro" id="IPR023299">
    <property type="entry name" value="ATPase_P-typ_cyto_dom_N"/>
</dbReference>
<dbReference type="SUPFAM" id="SSF56784">
    <property type="entry name" value="HAD-like"/>
    <property type="match status" value="1"/>
</dbReference>
<dbReference type="PANTHER" id="PTHR48085">
    <property type="entry name" value="CADMIUM/ZINC-TRANSPORTING ATPASE HMA2-RELATED"/>
    <property type="match status" value="1"/>
</dbReference>
<keyword evidence="3" id="KW-0813">Transport</keyword>
<keyword evidence="11" id="KW-1278">Translocase</keyword>
<keyword evidence="12 17" id="KW-1133">Transmembrane helix</keyword>
<dbReference type="PRINTS" id="PR00119">
    <property type="entry name" value="CATATPASE"/>
</dbReference>
<dbReference type="SUPFAM" id="SSF81665">
    <property type="entry name" value="Calcium ATPase, transmembrane domain M"/>
    <property type="match status" value="1"/>
</dbReference>
<dbReference type="CDD" id="cd00371">
    <property type="entry name" value="HMA"/>
    <property type="match status" value="2"/>
</dbReference>
<dbReference type="GO" id="GO:0016887">
    <property type="term" value="F:ATP hydrolysis activity"/>
    <property type="evidence" value="ECO:0007669"/>
    <property type="project" value="InterPro"/>
</dbReference>
<comment type="catalytic activity">
    <reaction evidence="16">
        <text>Cd(2+)(in) + ATP + H2O = Cd(2+)(out) + ADP + phosphate + H(+)</text>
        <dbReference type="Rhea" id="RHEA:12132"/>
        <dbReference type="ChEBI" id="CHEBI:15377"/>
        <dbReference type="ChEBI" id="CHEBI:15378"/>
        <dbReference type="ChEBI" id="CHEBI:30616"/>
        <dbReference type="ChEBI" id="CHEBI:43474"/>
        <dbReference type="ChEBI" id="CHEBI:48775"/>
        <dbReference type="ChEBI" id="CHEBI:456216"/>
        <dbReference type="EC" id="7.2.2.21"/>
    </reaction>
</comment>
<dbReference type="Pfam" id="PF00403">
    <property type="entry name" value="HMA"/>
    <property type="match status" value="2"/>
</dbReference>
<dbReference type="InterPro" id="IPR059000">
    <property type="entry name" value="ATPase_P-type_domA"/>
</dbReference>
<evidence type="ECO:0000256" key="14">
    <source>
        <dbReference type="ARBA" id="ARBA00023136"/>
    </source>
</evidence>
<evidence type="ECO:0000256" key="2">
    <source>
        <dbReference type="ARBA" id="ARBA00006024"/>
    </source>
</evidence>
<dbReference type="NCBIfam" id="TIGR01494">
    <property type="entry name" value="ATPase_P-type"/>
    <property type="match status" value="1"/>
</dbReference>
<dbReference type="Proteomes" id="UP000183508">
    <property type="component" value="Unassembled WGS sequence"/>
</dbReference>
<evidence type="ECO:0000256" key="13">
    <source>
        <dbReference type="ARBA" id="ARBA00023065"/>
    </source>
</evidence>
<evidence type="ECO:0000256" key="7">
    <source>
        <dbReference type="ARBA" id="ARBA00022692"/>
    </source>
</evidence>
<dbReference type="InterPro" id="IPR008250">
    <property type="entry name" value="ATPase_P-typ_transduc_dom_A_sf"/>
</dbReference>
<dbReference type="GO" id="GO:0046872">
    <property type="term" value="F:metal ion binding"/>
    <property type="evidence" value="ECO:0007669"/>
    <property type="project" value="UniProtKB-KW"/>
</dbReference>
<evidence type="ECO:0000256" key="6">
    <source>
        <dbReference type="ARBA" id="ARBA00022553"/>
    </source>
</evidence>
<dbReference type="InterPro" id="IPR001757">
    <property type="entry name" value="P_typ_ATPase"/>
</dbReference>
<organism evidence="19 20">
    <name type="scientific">Alicyclobacillus macrosporangiidus</name>
    <dbReference type="NCBI Taxonomy" id="392015"/>
    <lineage>
        <taxon>Bacteria</taxon>
        <taxon>Bacillati</taxon>
        <taxon>Bacillota</taxon>
        <taxon>Bacilli</taxon>
        <taxon>Bacillales</taxon>
        <taxon>Alicyclobacillaceae</taxon>
        <taxon>Alicyclobacillus</taxon>
    </lineage>
</organism>
<dbReference type="SFLD" id="SFLDS00003">
    <property type="entry name" value="Haloacid_Dehalogenase"/>
    <property type="match status" value="1"/>
</dbReference>
<dbReference type="InterPro" id="IPR044492">
    <property type="entry name" value="P_typ_ATPase_HD_dom"/>
</dbReference>
<dbReference type="GO" id="GO:0005886">
    <property type="term" value="C:plasma membrane"/>
    <property type="evidence" value="ECO:0007669"/>
    <property type="project" value="UniProtKB-SubCell"/>
</dbReference>
<keyword evidence="14 17" id="KW-0472">Membrane</keyword>